<reference evidence="4 5" key="1">
    <citation type="journal article" date="2016" name="Front. Microbiol.">
        <title>Comparative Genomic Analysis Reveals a Diverse Repertoire of Genes Involved in Prokaryote-Eukaryote Interactions within the Pseudovibrio Genus.</title>
        <authorList>
            <person name="Romano S."/>
            <person name="Fernandez-Guerra A."/>
            <person name="Reen F.J."/>
            <person name="Glockner F.O."/>
            <person name="Crowley S.P."/>
            <person name="O'Sullivan O."/>
            <person name="Cotter P.D."/>
            <person name="Adams C."/>
            <person name="Dobson A.D."/>
            <person name="O'Gara F."/>
        </authorList>
    </citation>
    <scope>NUCLEOTIDE SEQUENCE [LARGE SCALE GENOMIC DNA]</scope>
    <source>
        <strain evidence="4 5">Ad2</strain>
    </source>
</reference>
<proteinExistence type="inferred from homology"/>
<dbReference type="PRINTS" id="PR00081">
    <property type="entry name" value="GDHRDH"/>
</dbReference>
<evidence type="ECO:0000256" key="1">
    <source>
        <dbReference type="ARBA" id="ARBA00006484"/>
    </source>
</evidence>
<dbReference type="InterPro" id="IPR020904">
    <property type="entry name" value="Sc_DH/Rdtase_CS"/>
</dbReference>
<dbReference type="SUPFAM" id="SSF51735">
    <property type="entry name" value="NAD(P)-binding Rossmann-fold domains"/>
    <property type="match status" value="1"/>
</dbReference>
<dbReference type="GO" id="GO:0004316">
    <property type="term" value="F:3-oxoacyl-[acyl-carrier-protein] reductase (NADPH) activity"/>
    <property type="evidence" value="ECO:0007669"/>
    <property type="project" value="UniProtKB-EC"/>
</dbReference>
<evidence type="ECO:0000256" key="2">
    <source>
        <dbReference type="ARBA" id="ARBA00023002"/>
    </source>
</evidence>
<dbReference type="RefSeq" id="WP_068003205.1">
    <property type="nucleotide sequence ID" value="NZ_FOFM01000001.1"/>
</dbReference>
<sequence>MQLNKEIAAVVTGGSSGLGAATARKMASHGVKVTLFDVNEEVGKATADEIGALFVKVDVTSDDSVKAGLDAAEAAHGPARILVNCAGIAPVAKTTSRGEPHSMDMFQAVINVNLVGTFRCTAFASTRMATLDPITDDGERGVIISTASVAAFEGQIGQAAYAASKGGIAALTLPVARDLSKSGIRVMTIAPGTFETPMLRGLSQEVQDSLGQQVPFPSRLGRGDEYAQLVEAILQNPMLNGETIRLDGAIRMSPR</sequence>
<dbReference type="Pfam" id="PF00106">
    <property type="entry name" value="adh_short"/>
    <property type="match status" value="1"/>
</dbReference>
<dbReference type="EC" id="1.1.1.100" evidence="4"/>
<dbReference type="PANTHER" id="PTHR43658:SF8">
    <property type="entry name" value="17-BETA-HYDROXYSTEROID DEHYDROGENASE 14-RELATED"/>
    <property type="match status" value="1"/>
</dbReference>
<keyword evidence="5" id="KW-1185">Reference proteome</keyword>
<evidence type="ECO:0000313" key="5">
    <source>
        <dbReference type="Proteomes" id="UP000076577"/>
    </source>
</evidence>
<organism evidence="4 5">
    <name type="scientific">Pseudovibrio axinellae</name>
    <dbReference type="NCBI Taxonomy" id="989403"/>
    <lineage>
        <taxon>Bacteria</taxon>
        <taxon>Pseudomonadati</taxon>
        <taxon>Pseudomonadota</taxon>
        <taxon>Alphaproteobacteria</taxon>
        <taxon>Hyphomicrobiales</taxon>
        <taxon>Stappiaceae</taxon>
        <taxon>Pseudovibrio</taxon>
    </lineage>
</organism>
<comment type="caution">
    <text evidence="4">The sequence shown here is derived from an EMBL/GenBank/DDBJ whole genome shotgun (WGS) entry which is preliminary data.</text>
</comment>
<dbReference type="Gene3D" id="3.40.50.720">
    <property type="entry name" value="NAD(P)-binding Rossmann-like Domain"/>
    <property type="match status" value="1"/>
</dbReference>
<name>A0A161VAI6_9HYPH</name>
<dbReference type="FunFam" id="3.40.50.720:FF:000215">
    <property type="entry name" value="3-hydroxyacyl-CoA dehydrogenase type-2"/>
    <property type="match status" value="1"/>
</dbReference>
<dbReference type="PANTHER" id="PTHR43658">
    <property type="entry name" value="SHORT-CHAIN DEHYDROGENASE/REDUCTASE"/>
    <property type="match status" value="1"/>
</dbReference>
<gene>
    <name evidence="4" type="primary">fabG1</name>
    <name evidence="4" type="ORF">PsAD2_01011</name>
</gene>
<dbReference type="OrthoDB" id="9795647at2"/>
<dbReference type="STRING" id="989403.SAMN05421798_101390"/>
<comment type="similarity">
    <text evidence="1 3">Belongs to the short-chain dehydrogenases/reductases (SDR) family.</text>
</comment>
<dbReference type="EMBL" id="LMCB01000005">
    <property type="protein sequence ID" value="KZL21019.1"/>
    <property type="molecule type" value="Genomic_DNA"/>
</dbReference>
<dbReference type="InterPro" id="IPR036291">
    <property type="entry name" value="NAD(P)-bd_dom_sf"/>
</dbReference>
<dbReference type="PROSITE" id="PS00061">
    <property type="entry name" value="ADH_SHORT"/>
    <property type="match status" value="1"/>
</dbReference>
<dbReference type="InterPro" id="IPR002347">
    <property type="entry name" value="SDR_fam"/>
</dbReference>
<dbReference type="PRINTS" id="PR00080">
    <property type="entry name" value="SDRFAMILY"/>
</dbReference>
<evidence type="ECO:0000313" key="4">
    <source>
        <dbReference type="EMBL" id="KZL21019.1"/>
    </source>
</evidence>
<dbReference type="AlphaFoldDB" id="A0A161VAI6"/>
<evidence type="ECO:0000256" key="3">
    <source>
        <dbReference type="RuleBase" id="RU000363"/>
    </source>
</evidence>
<dbReference type="Proteomes" id="UP000076577">
    <property type="component" value="Unassembled WGS sequence"/>
</dbReference>
<dbReference type="PATRIC" id="fig|989403.3.peg.1088"/>
<accession>A0A161VAI6</accession>
<keyword evidence="2 4" id="KW-0560">Oxidoreductase</keyword>
<protein>
    <submittedName>
        <fullName evidence="4">3-oxoacyl-[acyl-carrier-protein] reductase FabG1</fullName>
        <ecNumber evidence="4">1.1.1.100</ecNumber>
    </submittedName>
</protein>